<feature type="region of interest" description="Disordered" evidence="3">
    <location>
        <begin position="464"/>
        <end position="599"/>
    </location>
</feature>
<dbReference type="Proteomes" id="UP000251960">
    <property type="component" value="Chromosome 1"/>
</dbReference>
<feature type="domain" description="RRM" evidence="4">
    <location>
        <begin position="198"/>
        <end position="276"/>
    </location>
</feature>
<dbReference type="SUPFAM" id="SSF54928">
    <property type="entry name" value="RNA-binding domain, RBD"/>
    <property type="match status" value="1"/>
</dbReference>
<feature type="compositionally biased region" description="Basic and acidic residues" evidence="3">
    <location>
        <begin position="468"/>
        <end position="577"/>
    </location>
</feature>
<evidence type="ECO:0000256" key="1">
    <source>
        <dbReference type="ARBA" id="ARBA00006265"/>
    </source>
</evidence>
<dbReference type="ExpressionAtlas" id="A0A317YFK3">
    <property type="expression patterns" value="baseline and differential"/>
</dbReference>
<dbReference type="GO" id="GO:0005634">
    <property type="term" value="C:nucleus"/>
    <property type="evidence" value="ECO:0007669"/>
    <property type="project" value="UniProtKB-SubCell"/>
</dbReference>
<dbReference type="InterPro" id="IPR034772">
    <property type="entry name" value="CPSF6/7"/>
</dbReference>
<dbReference type="InterPro" id="IPR012677">
    <property type="entry name" value="Nucleotide-bd_a/b_plait_sf"/>
</dbReference>
<gene>
    <name evidence="5" type="primary">gar2_0</name>
    <name evidence="5" type="ORF">Zm00014a_028453</name>
</gene>
<feature type="region of interest" description="Disordered" evidence="3">
    <location>
        <begin position="331"/>
        <end position="354"/>
    </location>
</feature>
<dbReference type="AlphaFoldDB" id="A0A317YFK3"/>
<evidence type="ECO:0000259" key="4">
    <source>
        <dbReference type="PROSITE" id="PS50102"/>
    </source>
</evidence>
<dbReference type="InterPro" id="IPR000504">
    <property type="entry name" value="RRM_dom"/>
</dbReference>
<feature type="region of interest" description="Disordered" evidence="3">
    <location>
        <begin position="20"/>
        <end position="177"/>
    </location>
</feature>
<dbReference type="EMBL" id="NCVQ01000001">
    <property type="protein sequence ID" value="PWZ56492.1"/>
    <property type="molecule type" value="Genomic_DNA"/>
</dbReference>
<proteinExistence type="inferred from homology"/>
<dbReference type="InterPro" id="IPR035979">
    <property type="entry name" value="RBD_domain_sf"/>
</dbReference>
<dbReference type="Gene3D" id="3.30.70.330">
    <property type="match status" value="1"/>
</dbReference>
<feature type="compositionally biased region" description="Pro residues" evidence="3">
    <location>
        <begin position="136"/>
        <end position="152"/>
    </location>
</feature>
<dbReference type="PROSITE" id="PS50102">
    <property type="entry name" value="RRM"/>
    <property type="match status" value="1"/>
</dbReference>
<feature type="compositionally biased region" description="Gly residues" evidence="3">
    <location>
        <begin position="331"/>
        <end position="349"/>
    </location>
</feature>
<feature type="compositionally biased region" description="Pro residues" evidence="3">
    <location>
        <begin position="97"/>
        <end position="121"/>
    </location>
</feature>
<evidence type="ECO:0000313" key="5">
    <source>
        <dbReference type="EMBL" id="PWZ56492.1"/>
    </source>
</evidence>
<keyword evidence="2" id="KW-0694">RNA-binding</keyword>
<evidence type="ECO:0000256" key="3">
    <source>
        <dbReference type="SAM" id="MobiDB-lite"/>
    </source>
</evidence>
<organism evidence="5">
    <name type="scientific">Zea mays</name>
    <name type="common">Maize</name>
    <dbReference type="NCBI Taxonomy" id="4577"/>
    <lineage>
        <taxon>Eukaryota</taxon>
        <taxon>Viridiplantae</taxon>
        <taxon>Streptophyta</taxon>
        <taxon>Embryophyta</taxon>
        <taxon>Tracheophyta</taxon>
        <taxon>Spermatophyta</taxon>
        <taxon>Magnoliopsida</taxon>
        <taxon>Liliopsida</taxon>
        <taxon>Poales</taxon>
        <taxon>Poaceae</taxon>
        <taxon>PACMAD clade</taxon>
        <taxon>Panicoideae</taxon>
        <taxon>Andropogonodae</taxon>
        <taxon>Andropogoneae</taxon>
        <taxon>Tripsacinae</taxon>
        <taxon>Zea</taxon>
    </lineage>
</organism>
<feature type="compositionally biased region" description="Low complexity" evidence="3">
    <location>
        <begin position="122"/>
        <end position="135"/>
    </location>
</feature>
<dbReference type="SMART" id="SM00360">
    <property type="entry name" value="RRM"/>
    <property type="match status" value="1"/>
</dbReference>
<feature type="compositionally biased region" description="Acidic residues" evidence="3">
    <location>
        <begin position="25"/>
        <end position="35"/>
    </location>
</feature>
<dbReference type="CDD" id="cd12372">
    <property type="entry name" value="RRM_CFIm68_CFIm59"/>
    <property type="match status" value="1"/>
</dbReference>
<protein>
    <submittedName>
        <fullName evidence="5">Protein gar2</fullName>
    </submittedName>
</protein>
<dbReference type="GO" id="GO:0006397">
    <property type="term" value="P:mRNA processing"/>
    <property type="evidence" value="ECO:0007669"/>
    <property type="project" value="UniProtKB-KW"/>
</dbReference>
<comment type="caution">
    <text evidence="5">The sequence shown here is derived from an EMBL/GenBank/DDBJ whole genome shotgun (WGS) entry which is preliminary data.</text>
</comment>
<feature type="compositionally biased region" description="Low complexity" evidence="3">
    <location>
        <begin position="71"/>
        <end position="82"/>
    </location>
</feature>
<dbReference type="Pfam" id="PF00076">
    <property type="entry name" value="RRM_1"/>
    <property type="match status" value="1"/>
</dbReference>
<comment type="similarity">
    <text evidence="1">Belongs to the RRM CPSF6/7 family.</text>
</comment>
<reference evidence="5" key="1">
    <citation type="journal article" date="2018" name="Nat. Genet.">
        <title>Extensive intraspecific gene order and gene structural variations between Mo17 and other maize genomes.</title>
        <authorList>
            <person name="Sun S."/>
            <person name="Zhou Y."/>
            <person name="Chen J."/>
            <person name="Shi J."/>
            <person name="Zhao H."/>
            <person name="Zhao H."/>
            <person name="Song W."/>
            <person name="Zhang M."/>
            <person name="Cui Y."/>
            <person name="Dong X."/>
            <person name="Liu H."/>
            <person name="Ma X."/>
            <person name="Jiao Y."/>
            <person name="Wang B."/>
            <person name="Wei X."/>
            <person name="Stein J.C."/>
            <person name="Glaubitz J.C."/>
            <person name="Lu F."/>
            <person name="Yu G."/>
            <person name="Liang C."/>
            <person name="Fengler K."/>
            <person name="Li B."/>
            <person name="Rafalski A."/>
            <person name="Schnable P.S."/>
            <person name="Ware D.H."/>
            <person name="Buckler E.S."/>
            <person name="Lai J."/>
        </authorList>
    </citation>
    <scope>NUCLEOTIDE SEQUENCE [LARGE SCALE GENOMIC DNA]</scope>
    <source>
        <tissue evidence="5">Seedling</tissue>
    </source>
</reference>
<dbReference type="PANTHER" id="PTHR23204">
    <property type="entry name" value="CLEAVAGE AND POLYADENYLATION SPECIFIC FACTOR"/>
    <property type="match status" value="1"/>
</dbReference>
<name>A0A317YFK3_MAIZE</name>
<evidence type="ECO:0000256" key="2">
    <source>
        <dbReference type="PROSITE-ProRule" id="PRU00176"/>
    </source>
</evidence>
<dbReference type="GO" id="GO:0003723">
    <property type="term" value="F:RNA binding"/>
    <property type="evidence" value="ECO:0007669"/>
    <property type="project" value="UniProtKB-UniRule"/>
</dbReference>
<sequence>MDRDGDPAFHRNEAISAVQDVDQYYGEDDDFDELYNDVNVGDGFLRNAHPPPPPAQQNHHHNHQQLPPTPAQQNHHQQQQQLPPTPAQQNHHHQQQLPPPPLSQPLQPPPHSLPPPPPHAPPQQKAYAPAVAAPGPSQPPPQTNLPPPPSHPPSASVLLPPQHHQGDGFHRPGGNYSGGPVVVANGAGFGGGDVSGGTTLFVGDLHWWTTDADLEAELSKYGTVKEVRFFDEKASGKSKGYCQVDFYDPGAAASCKEGMNGHSFNGRPCVVAFASPNTVRRMGEAQAKSQQALAVQTSSLQPKGGRGGGGFGMPHAGGNYSGGRGGAVSGGGGGGNWGRGGGGNWGRGPIGNMRNNRMGPAVGRGIGNGMVAPPPPMLPQGGMLGQGFDPGYGAMGRMGGGFGNFPVGPGAGPFPGMMQPFPPVVAPHINPAFFGRGAMGAGGVGMWPDPGMGAWSVEEQSNYGDDAVSDHQYGEGGGHGKERLPDREWSGAPEKRLDREKDMHLQQEQPERRHRNERDMGRERDRNYDRDREIDRDRERDRDRDRDRHRDDRDRYGDYHRHRDRDSERNEDWDRGRSSGKRSRSREADHSKHRRMTAQ</sequence>
<accession>A0A317YFK3</accession>